<protein>
    <submittedName>
        <fullName evidence="1">Uncharacterized protein</fullName>
    </submittedName>
</protein>
<comment type="caution">
    <text evidence="1">The sequence shown here is derived from an EMBL/GenBank/DDBJ whole genome shotgun (WGS) entry which is preliminary data.</text>
</comment>
<proteinExistence type="predicted"/>
<feature type="non-terminal residue" evidence="1">
    <location>
        <position position="650"/>
    </location>
</feature>
<reference evidence="1" key="1">
    <citation type="submission" date="2024-09" db="EMBL/GenBank/DDBJ databases">
        <title>Black Yeasts Isolated from many extreme environments.</title>
        <authorList>
            <person name="Coleine C."/>
            <person name="Stajich J.E."/>
            <person name="Selbmann L."/>
        </authorList>
    </citation>
    <scope>NUCLEOTIDE SEQUENCE</scope>
    <source>
        <strain evidence="1">CCFEE 5737</strain>
    </source>
</reference>
<sequence>MEQMLLLNCMKSISGIGAVLARLHTVTIEYTSQSVRDERKTSTGDIQTLISVLERLLKGPDAAEDLWKSIRSAVMNPVQQTLLWKEFITLSAAGKILTTVAHAEDVLKKSSNILAASWLSNGKVFSGWLGQNIASMALKTLSSDGEKSKALSQLYSKSLSLGYNERVTEQLLTLAMSVRSDSIDSLRRLIRSCRAHEQRQFLSSVLAFIGQRLLQDGPAVSFDSPEPGTSPRLQGAVAMMRSLMGENEALKDHLVACITGKSNSSAISSSEVRRVTLAALSDDEDRLETVMAHSFQQFGDQLFLKHTPMLQQEAVAQTLLLSAGYVHRSQPMFLFAITRSSTHTTGISNRLAASSPRARWLGMVVGMAVSELIDKPENKMNFESDDMHTTEARWYRELTHVEDIAGSLDDIRSLLGSEDHQLGQLGLRKDHKTGKLLSQAQQRSPAYKPPSSTANIPSGLRIVELDDGDSEEDDLVPYGKPDSDPEDEEDDPTLVQRNKPVPPVYIRDLLSGLRDTENYDRYKLSLETASGLIRRKADFGKEVSDHGFELVSVLLNLSDAFELSNFQELRQQALIAVLVADPTQIAQYLARSFFEGDYSISQRLATLTTLGLGARELAGFKSEDGDFTGANAVLSNSFPSKILPEKLHKL</sequence>
<organism evidence="1 2">
    <name type="scientific">Coniosporium uncinatum</name>
    <dbReference type="NCBI Taxonomy" id="93489"/>
    <lineage>
        <taxon>Eukaryota</taxon>
        <taxon>Fungi</taxon>
        <taxon>Dikarya</taxon>
        <taxon>Ascomycota</taxon>
        <taxon>Pezizomycotina</taxon>
        <taxon>Dothideomycetes</taxon>
        <taxon>Dothideomycetes incertae sedis</taxon>
        <taxon>Coniosporium</taxon>
    </lineage>
</organism>
<dbReference type="EMBL" id="JAWDJW010002370">
    <property type="protein sequence ID" value="KAK3077922.1"/>
    <property type="molecule type" value="Genomic_DNA"/>
</dbReference>
<gene>
    <name evidence="1" type="ORF">LTS18_008904</name>
</gene>
<evidence type="ECO:0000313" key="2">
    <source>
        <dbReference type="Proteomes" id="UP001186974"/>
    </source>
</evidence>
<keyword evidence="2" id="KW-1185">Reference proteome</keyword>
<evidence type="ECO:0000313" key="1">
    <source>
        <dbReference type="EMBL" id="KAK3077922.1"/>
    </source>
</evidence>
<accession>A0ACC3DMX0</accession>
<dbReference type="Proteomes" id="UP001186974">
    <property type="component" value="Unassembled WGS sequence"/>
</dbReference>
<name>A0ACC3DMX0_9PEZI</name>